<name>A0A1G6Q8M6_9BACT</name>
<accession>A0A1G6Q8M6</accession>
<dbReference type="Proteomes" id="UP000199411">
    <property type="component" value="Unassembled WGS sequence"/>
</dbReference>
<organism evidence="2 3">
    <name type="scientific">Desulfurella multipotens</name>
    <dbReference type="NCBI Taxonomy" id="79269"/>
    <lineage>
        <taxon>Bacteria</taxon>
        <taxon>Pseudomonadati</taxon>
        <taxon>Campylobacterota</taxon>
        <taxon>Desulfurellia</taxon>
        <taxon>Desulfurellales</taxon>
        <taxon>Desulfurellaceae</taxon>
        <taxon>Desulfurella</taxon>
    </lineage>
</organism>
<dbReference type="Pfam" id="PF18551">
    <property type="entry name" value="TackOD1"/>
    <property type="match status" value="1"/>
</dbReference>
<evidence type="ECO:0000313" key="2">
    <source>
        <dbReference type="EMBL" id="SDC88689.1"/>
    </source>
</evidence>
<keyword evidence="3" id="KW-1185">Reference proteome</keyword>
<dbReference type="PROSITE" id="PS51134">
    <property type="entry name" value="ZF_TFIIB"/>
    <property type="match status" value="1"/>
</dbReference>
<proteinExistence type="predicted"/>
<dbReference type="InterPro" id="IPR040572">
    <property type="entry name" value="TackOD1"/>
</dbReference>
<feature type="domain" description="TFIIB-type" evidence="1">
    <location>
        <begin position="223"/>
        <end position="258"/>
    </location>
</feature>
<protein>
    <recommendedName>
        <fullName evidence="1">TFIIB-type domain-containing protein</fullName>
    </recommendedName>
</protein>
<sequence length="305" mass="35933">MVLQKKLIIFSNRFFEKRETYEVFNSWESFLDSAIEPIGFWIAKDFNDNYLSIINNIRRSNWWYKYCFSEDNLNNKLLDGSLDIDQAIDKCNLSEEKIAKLKFSLGGLAPSEKLLVYLYLREGLEIVPQFNPNAPKLYTYPIIEILSDNQNDLDWYQELIRKNLIAYKKLIDRVRLCNKCSSAHIYFIDICPNCKNIDIKRSRFLHCFTCGYVGKQEEFSKGYDLICPKCNAHLKHIGVDYDLPTAQYICNNCGYVFEEPETIYRCIACGEEGSPDKLNIQEFYSIEMTLYGREWLLLEQKKIIF</sequence>
<gene>
    <name evidence="2" type="ORF">SAMN05660835_01525</name>
</gene>
<reference evidence="3" key="1">
    <citation type="submission" date="2016-10" db="EMBL/GenBank/DDBJ databases">
        <authorList>
            <person name="Varghese N."/>
            <person name="Submissions S."/>
        </authorList>
    </citation>
    <scope>NUCLEOTIDE SEQUENCE [LARGE SCALE GENOMIC DNA]</scope>
    <source>
        <strain evidence="3">DSM 8415</strain>
    </source>
</reference>
<evidence type="ECO:0000259" key="1">
    <source>
        <dbReference type="PROSITE" id="PS51134"/>
    </source>
</evidence>
<evidence type="ECO:0000313" key="3">
    <source>
        <dbReference type="Proteomes" id="UP000199411"/>
    </source>
</evidence>
<dbReference type="InterPro" id="IPR013137">
    <property type="entry name" value="Znf_TFIIB"/>
</dbReference>
<dbReference type="EMBL" id="FMYU01000011">
    <property type="protein sequence ID" value="SDC88689.1"/>
    <property type="molecule type" value="Genomic_DNA"/>
</dbReference>
<dbReference type="AlphaFoldDB" id="A0A1G6Q8M6"/>